<dbReference type="InterPro" id="IPR011701">
    <property type="entry name" value="MFS"/>
</dbReference>
<feature type="transmembrane region" description="Helical" evidence="9">
    <location>
        <begin position="124"/>
        <end position="144"/>
    </location>
</feature>
<evidence type="ECO:0000256" key="2">
    <source>
        <dbReference type="ARBA" id="ARBA00022448"/>
    </source>
</evidence>
<dbReference type="GO" id="GO:0016020">
    <property type="term" value="C:membrane"/>
    <property type="evidence" value="ECO:0007669"/>
    <property type="project" value="UniProtKB-SubCell"/>
</dbReference>
<feature type="transmembrane region" description="Helical" evidence="9">
    <location>
        <begin position="319"/>
        <end position="338"/>
    </location>
</feature>
<evidence type="ECO:0000256" key="5">
    <source>
        <dbReference type="ARBA" id="ARBA00023136"/>
    </source>
</evidence>
<dbReference type="PANTHER" id="PTHR43791:SF28">
    <property type="entry name" value="MAJOR FACILITATOR SUPERFAMILY (MFS) PROFILE DOMAIN-CONTAINING PROTEIN"/>
    <property type="match status" value="1"/>
</dbReference>
<feature type="transmembrane region" description="Helical" evidence="9">
    <location>
        <begin position="478"/>
        <end position="499"/>
    </location>
</feature>
<dbReference type="OrthoDB" id="6132182at2759"/>
<dbReference type="AlphaFoldDB" id="A0A0P7B8T2"/>
<evidence type="ECO:0000313" key="11">
    <source>
        <dbReference type="Proteomes" id="UP000050424"/>
    </source>
</evidence>
<feature type="transmembrane region" description="Helical" evidence="9">
    <location>
        <begin position="412"/>
        <end position="436"/>
    </location>
</feature>
<evidence type="ECO:0000313" key="10">
    <source>
        <dbReference type="EMBL" id="KPM42191.1"/>
    </source>
</evidence>
<dbReference type="EMBL" id="LKCW01000052">
    <property type="protein sequence ID" value="KPM42191.1"/>
    <property type="molecule type" value="Genomic_DNA"/>
</dbReference>
<keyword evidence="11" id="KW-1185">Reference proteome</keyword>
<dbReference type="InterPro" id="IPR036259">
    <property type="entry name" value="MFS_trans_sf"/>
</dbReference>
<comment type="similarity">
    <text evidence="7">Belongs to the major facilitator superfamily. Allantoate permease family.</text>
</comment>
<evidence type="ECO:0000256" key="7">
    <source>
        <dbReference type="ARBA" id="ARBA00037968"/>
    </source>
</evidence>
<dbReference type="SUPFAM" id="SSF103473">
    <property type="entry name" value="MFS general substrate transporter"/>
    <property type="match status" value="1"/>
</dbReference>
<evidence type="ECO:0000256" key="1">
    <source>
        <dbReference type="ARBA" id="ARBA00004141"/>
    </source>
</evidence>
<accession>A0A0P7B8T2</accession>
<comment type="subcellular location">
    <subcellularLocation>
        <location evidence="1">Membrane</location>
        <topology evidence="1">Multi-pass membrane protein</topology>
    </subcellularLocation>
</comment>
<name>A0A0P7B8T2_9HYPO</name>
<dbReference type="Pfam" id="PF07690">
    <property type="entry name" value="MFS_1"/>
    <property type="match status" value="1"/>
</dbReference>
<evidence type="ECO:0000256" key="4">
    <source>
        <dbReference type="ARBA" id="ARBA00022989"/>
    </source>
</evidence>
<keyword evidence="6" id="KW-0325">Glycoprotein</keyword>
<reference evidence="10 11" key="1">
    <citation type="submission" date="2015-09" db="EMBL/GenBank/DDBJ databases">
        <title>Draft genome of a European isolate of the apple canker pathogen Neonectria ditissima.</title>
        <authorList>
            <person name="Gomez-Cortecero A."/>
            <person name="Harrison R.J."/>
            <person name="Armitage A.D."/>
        </authorList>
    </citation>
    <scope>NUCLEOTIDE SEQUENCE [LARGE SCALE GENOMIC DNA]</scope>
    <source>
        <strain evidence="10 11">R09/05</strain>
    </source>
</reference>
<evidence type="ECO:0000256" key="8">
    <source>
        <dbReference type="SAM" id="MobiDB-lite"/>
    </source>
</evidence>
<dbReference type="FunFam" id="1.20.1250.20:FF:000065">
    <property type="entry name" value="Putative MFS pantothenate transporter"/>
    <property type="match status" value="1"/>
</dbReference>
<dbReference type="PANTHER" id="PTHR43791">
    <property type="entry name" value="PERMEASE-RELATED"/>
    <property type="match status" value="1"/>
</dbReference>
<dbReference type="Proteomes" id="UP000050424">
    <property type="component" value="Unassembled WGS sequence"/>
</dbReference>
<feature type="region of interest" description="Disordered" evidence="8">
    <location>
        <begin position="525"/>
        <end position="545"/>
    </location>
</feature>
<comment type="caution">
    <text evidence="10">The sequence shown here is derived from an EMBL/GenBank/DDBJ whole genome shotgun (WGS) entry which is preliminary data.</text>
</comment>
<dbReference type="GO" id="GO:0022857">
    <property type="term" value="F:transmembrane transporter activity"/>
    <property type="evidence" value="ECO:0007669"/>
    <property type="project" value="InterPro"/>
</dbReference>
<proteinExistence type="inferred from homology"/>
<evidence type="ECO:0000256" key="9">
    <source>
        <dbReference type="SAM" id="Phobius"/>
    </source>
</evidence>
<gene>
    <name evidence="10" type="ORF">AK830_g4304</name>
</gene>
<organism evidence="10 11">
    <name type="scientific">Neonectria ditissima</name>
    <dbReference type="NCBI Taxonomy" id="78410"/>
    <lineage>
        <taxon>Eukaryota</taxon>
        <taxon>Fungi</taxon>
        <taxon>Dikarya</taxon>
        <taxon>Ascomycota</taxon>
        <taxon>Pezizomycotina</taxon>
        <taxon>Sordariomycetes</taxon>
        <taxon>Hypocreomycetidae</taxon>
        <taxon>Hypocreales</taxon>
        <taxon>Nectriaceae</taxon>
        <taxon>Neonectria</taxon>
    </lineage>
</organism>
<evidence type="ECO:0000256" key="6">
    <source>
        <dbReference type="ARBA" id="ARBA00023180"/>
    </source>
</evidence>
<keyword evidence="3 9" id="KW-0812">Transmembrane</keyword>
<protein>
    <recommendedName>
        <fullName evidence="12">Major facilitator superfamily (MFS) profile domain-containing protein</fullName>
    </recommendedName>
</protein>
<keyword evidence="4 9" id="KW-1133">Transmembrane helix</keyword>
<sequence>MATQPHKANDDIAIQTAPISWQETQQQQPPTDDTTAVQQPVIKNGVVVSSATKPPKRDFRLAWLYIFDWYPSHYSKEEIALVKKQDRIILPLICLLFFVKWLDQSNITNAYNSGMKEDLNIKGIEYNLFSTFYNIGYLILEIPSMMIISRPKLSRWYLPICETLWSIVTFIQCRNNSTEMIYGMRFLMGLFETPAATGSLYILSSWYRSDEVFKRAGVWYVSSNIGAAFAGYMQAAAHAGLDGKLGMEGWRWVFIVDGVISLPIAIAGFFLFPGLPTSPRIWWLKEDEQKLAQARMQDDGVRKSSKIGKRMLKRVFGHWHFYFAVVTYVCYQCTTWVTGQMGIWVKSTGQYSVELINILPTGTQLMAIVCGSLVPQFVMVYPIWMPVLFTGTILIFSNICLRIWYIPVGLKFATWFLLGFNSCVTPMLFPFIHLIMKDDNEAKSFTTGAMMTVGWSFFTWYNVVVFPITEGPQWTKGFTASICLCVVWVFLFLIGYLLWQRDIRKGLYEHAIQEEENEEILNEKVEQVQAESTHHEEKEKEKELK</sequence>
<feature type="transmembrane region" description="Helical" evidence="9">
    <location>
        <begin position="448"/>
        <end position="466"/>
    </location>
</feature>
<feature type="transmembrane region" description="Helical" evidence="9">
    <location>
        <begin position="184"/>
        <end position="204"/>
    </location>
</feature>
<feature type="transmembrane region" description="Helical" evidence="9">
    <location>
        <begin position="216"/>
        <end position="237"/>
    </location>
</feature>
<evidence type="ECO:0008006" key="12">
    <source>
        <dbReference type="Google" id="ProtNLM"/>
    </source>
</evidence>
<feature type="transmembrane region" description="Helical" evidence="9">
    <location>
        <begin position="387"/>
        <end position="406"/>
    </location>
</feature>
<feature type="transmembrane region" description="Helical" evidence="9">
    <location>
        <begin position="249"/>
        <end position="272"/>
    </location>
</feature>
<keyword evidence="5 9" id="KW-0472">Membrane</keyword>
<evidence type="ECO:0000256" key="3">
    <source>
        <dbReference type="ARBA" id="ARBA00022692"/>
    </source>
</evidence>
<keyword evidence="2" id="KW-0813">Transport</keyword>
<dbReference type="Gene3D" id="1.20.1250.20">
    <property type="entry name" value="MFS general substrate transporter like domains"/>
    <property type="match status" value="1"/>
</dbReference>